<evidence type="ECO:0000259" key="12">
    <source>
        <dbReference type="PROSITE" id="PS51722"/>
    </source>
</evidence>
<dbReference type="CDD" id="cd03707">
    <property type="entry name" value="EFTU_III"/>
    <property type="match status" value="1"/>
</dbReference>
<dbReference type="NCBIfam" id="TIGR00485">
    <property type="entry name" value="EF-Tu"/>
    <property type="match status" value="1"/>
</dbReference>
<comment type="caution">
    <text evidence="13">The sequence shown here is derived from an EMBL/GenBank/DDBJ whole genome shotgun (WGS) entry which is preliminary data.</text>
</comment>
<dbReference type="PANTHER" id="PTHR43721">
    <property type="entry name" value="ELONGATION FACTOR TU-RELATED"/>
    <property type="match status" value="1"/>
</dbReference>
<evidence type="ECO:0000256" key="1">
    <source>
        <dbReference type="ARBA" id="ARBA00007249"/>
    </source>
</evidence>
<dbReference type="PRINTS" id="PR00315">
    <property type="entry name" value="ELONGATNFCT"/>
</dbReference>
<dbReference type="AlphaFoldDB" id="A0A8J7DCM0"/>
<evidence type="ECO:0000256" key="5">
    <source>
        <dbReference type="ARBA" id="ARBA00022768"/>
    </source>
</evidence>
<comment type="subunit">
    <text evidence="2 11">Monomer.</text>
</comment>
<sequence length="409" mass="44380">MARAKFERSKPHVNIGTIGHVDHGKTTLTAAITMTLAASGGAKARKYDEIDAAPEEKARGITINTAHVEYETENRHYAHVDCPGHADYVKNMITGAAQMDGAILVVSAADGPMPQTREHILLAKQVGVPNIVVFLNKQDQVDDEELLELVELEVRELLSSYDFPGDDIPIVAGSALKAVEVLLANPATAKGDDEWVDKIYTLMDEVDAYIPTPERDIDKPFLMAVEDVFSITGRGTVATGRIERGKVKVGETVELVGIKDTRSTTVTGVEMFQKTLDEGMAGDNVGVLLRGVQKEDIERGMVLAKPGSITPHTKFEAEVYVLNKEEGGRHTPFFPGYKPQFYVRTTDVTGSIESFTADDGSTAEMVMPGDRIKMNVALINPIAIEQGMRFAIREGGRTVGAGVVAKITK</sequence>
<dbReference type="FunFam" id="2.40.30.10:FF:000001">
    <property type="entry name" value="Elongation factor Tu"/>
    <property type="match status" value="1"/>
</dbReference>
<dbReference type="InterPro" id="IPR005225">
    <property type="entry name" value="Small_GTP-bd"/>
</dbReference>
<dbReference type="InterPro" id="IPR009000">
    <property type="entry name" value="Transl_B-barrel_sf"/>
</dbReference>
<dbReference type="Gene3D" id="2.40.30.10">
    <property type="entry name" value="Translation factors"/>
    <property type="match status" value="2"/>
</dbReference>
<dbReference type="PROSITE" id="PS51722">
    <property type="entry name" value="G_TR_2"/>
    <property type="match status" value="1"/>
</dbReference>
<dbReference type="GO" id="GO:0005525">
    <property type="term" value="F:GTP binding"/>
    <property type="evidence" value="ECO:0007669"/>
    <property type="project" value="UniProtKB-UniRule"/>
</dbReference>
<dbReference type="InterPro" id="IPR027417">
    <property type="entry name" value="P-loop_NTPase"/>
</dbReference>
<dbReference type="FunFam" id="3.40.50.300:FF:000003">
    <property type="entry name" value="Elongation factor Tu"/>
    <property type="match status" value="1"/>
</dbReference>
<dbReference type="PROSITE" id="PS00301">
    <property type="entry name" value="G_TR_1"/>
    <property type="match status" value="1"/>
</dbReference>
<dbReference type="InterPro" id="IPR031157">
    <property type="entry name" value="G_TR_CS"/>
</dbReference>
<dbReference type="InterPro" id="IPR033720">
    <property type="entry name" value="EFTU_2"/>
</dbReference>
<dbReference type="NCBIfam" id="TIGR00231">
    <property type="entry name" value="small_GTP"/>
    <property type="match status" value="1"/>
</dbReference>
<feature type="domain" description="Tr-type G" evidence="12">
    <location>
        <begin position="10"/>
        <end position="214"/>
    </location>
</feature>
<keyword evidence="7 11" id="KW-0460">Magnesium</keyword>
<dbReference type="InterPro" id="IPR004541">
    <property type="entry name" value="Transl_elong_EFTu/EF1A_bac/org"/>
</dbReference>
<evidence type="ECO:0000256" key="3">
    <source>
        <dbReference type="ARBA" id="ARBA00022490"/>
    </source>
</evidence>
<dbReference type="CDD" id="cd01884">
    <property type="entry name" value="EF_Tu"/>
    <property type="match status" value="1"/>
</dbReference>
<keyword evidence="5 11" id="KW-0251">Elongation factor</keyword>
<keyword evidence="6 11" id="KW-0378">Hydrolase</keyword>
<dbReference type="InterPro" id="IPR004160">
    <property type="entry name" value="Transl_elong_EFTu/EF1A_C"/>
</dbReference>
<dbReference type="Proteomes" id="UP000636505">
    <property type="component" value="Unassembled WGS sequence"/>
</dbReference>
<protein>
    <recommendedName>
        <fullName evidence="10 11">Elongation factor Tu</fullName>
        <shortName evidence="11">EF-Tu</shortName>
        <ecNumber evidence="11">3.6.5.3</ecNumber>
    </recommendedName>
</protein>
<dbReference type="GO" id="GO:0003746">
    <property type="term" value="F:translation elongation factor activity"/>
    <property type="evidence" value="ECO:0007669"/>
    <property type="project" value="UniProtKB-UniRule"/>
</dbReference>
<dbReference type="InterPro" id="IPR004161">
    <property type="entry name" value="EFTu-like_2"/>
</dbReference>
<dbReference type="SUPFAM" id="SSF50447">
    <property type="entry name" value="Translation proteins"/>
    <property type="match status" value="1"/>
</dbReference>
<feature type="binding site" evidence="11">
    <location>
        <begin position="136"/>
        <end position="139"/>
    </location>
    <ligand>
        <name>GTP</name>
        <dbReference type="ChEBI" id="CHEBI:37565"/>
    </ligand>
</feature>
<comment type="similarity">
    <text evidence="1 11">Belongs to the TRAFAC class translation factor GTPase superfamily. Classic translation factor GTPase family. EF-Tu/EF-1A subfamily.</text>
</comment>
<dbReference type="InterPro" id="IPR041709">
    <property type="entry name" value="EF-Tu_GTP-bd"/>
</dbReference>
<dbReference type="FunFam" id="2.40.30.10:FF:000046">
    <property type="entry name" value="Elongation factor Tu"/>
    <property type="match status" value="1"/>
</dbReference>
<dbReference type="EMBL" id="JADEXG010000022">
    <property type="protein sequence ID" value="MBE9077828.1"/>
    <property type="molecule type" value="Genomic_DNA"/>
</dbReference>
<dbReference type="Gene3D" id="3.40.50.300">
    <property type="entry name" value="P-loop containing nucleotide triphosphate hydrolases"/>
    <property type="match status" value="1"/>
</dbReference>
<dbReference type="NCBIfam" id="NF000766">
    <property type="entry name" value="PRK00049.1"/>
    <property type="match status" value="1"/>
</dbReference>
<evidence type="ECO:0000256" key="11">
    <source>
        <dbReference type="HAMAP-Rule" id="MF_00118"/>
    </source>
</evidence>
<name>A0A8J7DCM0_9CYAN</name>
<comment type="subcellular location">
    <subcellularLocation>
        <location evidence="11">Cytoplasm</location>
    </subcellularLocation>
</comment>
<keyword evidence="4 11" id="KW-0547">Nucleotide-binding</keyword>
<dbReference type="Pfam" id="PF03144">
    <property type="entry name" value="GTP_EFTU_D2"/>
    <property type="match status" value="1"/>
</dbReference>
<evidence type="ECO:0000313" key="13">
    <source>
        <dbReference type="EMBL" id="MBE9077828.1"/>
    </source>
</evidence>
<dbReference type="SUPFAM" id="SSF52540">
    <property type="entry name" value="P-loop containing nucleoside triphosphate hydrolases"/>
    <property type="match status" value="1"/>
</dbReference>
<dbReference type="GO" id="GO:0000287">
    <property type="term" value="F:magnesium ion binding"/>
    <property type="evidence" value="ECO:0007669"/>
    <property type="project" value="UniProtKB-UniRule"/>
</dbReference>
<dbReference type="EC" id="3.6.5.3" evidence="11"/>
<keyword evidence="8 11" id="KW-0648">Protein biosynthesis</keyword>
<evidence type="ECO:0000256" key="8">
    <source>
        <dbReference type="ARBA" id="ARBA00022917"/>
    </source>
</evidence>
<organism evidence="13 14">
    <name type="scientific">Vasconcelosia minhoensis LEGE 07310</name>
    <dbReference type="NCBI Taxonomy" id="915328"/>
    <lineage>
        <taxon>Bacteria</taxon>
        <taxon>Bacillati</taxon>
        <taxon>Cyanobacteriota</taxon>
        <taxon>Cyanophyceae</taxon>
        <taxon>Nodosilineales</taxon>
        <taxon>Cymatolegaceae</taxon>
        <taxon>Vasconcelosia</taxon>
        <taxon>Vasconcelosia minhoensis</taxon>
    </lineage>
</organism>
<dbReference type="InterPro" id="IPR050055">
    <property type="entry name" value="EF-Tu_GTPase"/>
</dbReference>
<keyword evidence="3 11" id="KW-0963">Cytoplasm</keyword>
<feature type="binding site" evidence="11">
    <location>
        <begin position="81"/>
        <end position="85"/>
    </location>
    <ligand>
        <name>GTP</name>
        <dbReference type="ChEBI" id="CHEBI:37565"/>
    </ligand>
</feature>
<reference evidence="13" key="1">
    <citation type="submission" date="2020-10" db="EMBL/GenBank/DDBJ databases">
        <authorList>
            <person name="Castelo-Branco R."/>
            <person name="Eusebio N."/>
            <person name="Adriana R."/>
            <person name="Vieira A."/>
            <person name="Brugerolle De Fraissinette N."/>
            <person name="Rezende De Castro R."/>
            <person name="Schneider M.P."/>
            <person name="Vasconcelos V."/>
            <person name="Leao P.N."/>
        </authorList>
    </citation>
    <scope>NUCLEOTIDE SEQUENCE</scope>
    <source>
        <strain evidence="13">LEGE 07310</strain>
    </source>
</reference>
<evidence type="ECO:0000256" key="10">
    <source>
        <dbReference type="ARBA" id="ARBA00029554"/>
    </source>
</evidence>
<gene>
    <name evidence="11 13" type="primary">tuf</name>
    <name evidence="13" type="ORF">IQ241_11070</name>
</gene>
<evidence type="ECO:0000256" key="6">
    <source>
        <dbReference type="ARBA" id="ARBA00022801"/>
    </source>
</evidence>
<feature type="binding site" evidence="11">
    <location>
        <position position="26"/>
    </location>
    <ligand>
        <name>Mg(2+)</name>
        <dbReference type="ChEBI" id="CHEBI:18420"/>
    </ligand>
</feature>
<dbReference type="GO" id="GO:0005829">
    <property type="term" value="C:cytosol"/>
    <property type="evidence" value="ECO:0007669"/>
    <property type="project" value="TreeGrafter"/>
</dbReference>
<dbReference type="NCBIfam" id="NF009373">
    <property type="entry name" value="PRK12736.1"/>
    <property type="match status" value="1"/>
</dbReference>
<dbReference type="GO" id="GO:0003924">
    <property type="term" value="F:GTPase activity"/>
    <property type="evidence" value="ECO:0007669"/>
    <property type="project" value="UniProtKB-UniRule"/>
</dbReference>
<keyword evidence="14" id="KW-1185">Reference proteome</keyword>
<evidence type="ECO:0000256" key="4">
    <source>
        <dbReference type="ARBA" id="ARBA00022741"/>
    </source>
</evidence>
<dbReference type="InterPro" id="IPR009001">
    <property type="entry name" value="Transl_elong_EF1A/Init_IF2_C"/>
</dbReference>
<evidence type="ECO:0000313" key="14">
    <source>
        <dbReference type="Proteomes" id="UP000636505"/>
    </source>
</evidence>
<comment type="catalytic activity">
    <reaction evidence="11">
        <text>GTP + H2O = GDP + phosphate + H(+)</text>
        <dbReference type="Rhea" id="RHEA:19669"/>
        <dbReference type="ChEBI" id="CHEBI:15377"/>
        <dbReference type="ChEBI" id="CHEBI:15378"/>
        <dbReference type="ChEBI" id="CHEBI:37565"/>
        <dbReference type="ChEBI" id="CHEBI:43474"/>
        <dbReference type="ChEBI" id="CHEBI:58189"/>
        <dbReference type="EC" id="3.6.5.3"/>
    </reaction>
</comment>
<keyword evidence="11" id="KW-0479">Metal-binding</keyword>
<feature type="binding site" evidence="11">
    <location>
        <begin position="19"/>
        <end position="26"/>
    </location>
    <ligand>
        <name>GTP</name>
        <dbReference type="ChEBI" id="CHEBI:37565"/>
    </ligand>
</feature>
<evidence type="ECO:0000256" key="2">
    <source>
        <dbReference type="ARBA" id="ARBA00011245"/>
    </source>
</evidence>
<comment type="function">
    <text evidence="11">GTP hydrolase that promotes the GTP-dependent binding of aminoacyl-tRNA to the A-site of ribosomes during protein biosynthesis.</text>
</comment>
<dbReference type="RefSeq" id="WP_193907002.1">
    <property type="nucleotide sequence ID" value="NZ_JADEXG010000022.1"/>
</dbReference>
<dbReference type="InterPro" id="IPR000795">
    <property type="entry name" value="T_Tr_GTP-bd_dom"/>
</dbReference>
<dbReference type="CDD" id="cd03697">
    <property type="entry name" value="EFTU_II"/>
    <property type="match status" value="1"/>
</dbReference>
<keyword evidence="9 11" id="KW-0342">GTP-binding</keyword>
<dbReference type="HAMAP" id="MF_00118_B">
    <property type="entry name" value="EF_Tu_B"/>
    <property type="match status" value="1"/>
</dbReference>
<dbReference type="NCBIfam" id="NF009372">
    <property type="entry name" value="PRK12735.1"/>
    <property type="match status" value="1"/>
</dbReference>
<proteinExistence type="inferred from homology"/>
<evidence type="ECO:0000256" key="9">
    <source>
        <dbReference type="ARBA" id="ARBA00023134"/>
    </source>
</evidence>
<dbReference type="PANTHER" id="PTHR43721:SF22">
    <property type="entry name" value="ELONGATION FACTOR TU, MITOCHONDRIAL"/>
    <property type="match status" value="1"/>
</dbReference>
<dbReference type="Pfam" id="PF00009">
    <property type="entry name" value="GTP_EFTU"/>
    <property type="match status" value="1"/>
</dbReference>
<evidence type="ECO:0000256" key="7">
    <source>
        <dbReference type="ARBA" id="ARBA00022842"/>
    </source>
</evidence>
<dbReference type="Pfam" id="PF03143">
    <property type="entry name" value="GTP_EFTU_D3"/>
    <property type="match status" value="1"/>
</dbReference>
<dbReference type="SUPFAM" id="SSF50465">
    <property type="entry name" value="EF-Tu/eEF-1alpha/eIF2-gamma C-terminal domain"/>
    <property type="match status" value="1"/>
</dbReference>
<accession>A0A8J7DCM0</accession>